<dbReference type="EMBL" id="CM026430">
    <property type="protein sequence ID" value="KAG0561799.1"/>
    <property type="molecule type" value="Genomic_DNA"/>
</dbReference>
<organism evidence="2 3">
    <name type="scientific">Ceratodon purpureus</name>
    <name type="common">Fire moss</name>
    <name type="synonym">Dicranum purpureum</name>
    <dbReference type="NCBI Taxonomy" id="3225"/>
    <lineage>
        <taxon>Eukaryota</taxon>
        <taxon>Viridiplantae</taxon>
        <taxon>Streptophyta</taxon>
        <taxon>Embryophyta</taxon>
        <taxon>Bryophyta</taxon>
        <taxon>Bryophytina</taxon>
        <taxon>Bryopsida</taxon>
        <taxon>Dicranidae</taxon>
        <taxon>Pseudoditrichales</taxon>
        <taxon>Ditrichaceae</taxon>
        <taxon>Ceratodon</taxon>
    </lineage>
</organism>
<feature type="compositionally biased region" description="Basic and acidic residues" evidence="1">
    <location>
        <begin position="146"/>
        <end position="157"/>
    </location>
</feature>
<dbReference type="PANTHER" id="PTHR47361:SF4">
    <property type="entry name" value="RING_U-BOX SUPERFAMILY PROTEIN"/>
    <property type="match status" value="1"/>
</dbReference>
<name>A0A8T0GTW4_CERPU</name>
<sequence length="181" mass="20613">MQLLLIVSLEVAPARLNARKKATLSMVWRRNQRTWPAALRHLCLCPSLLCLNDYLVEESVCLLLRASWFKGMPAITQPEEPEDYYEEDDVNDYYFKSNIRIGNRRWGDSGYVRAGRREARPVAVKHLAAAVAQADEAGSSTFRPGKNKEKAPAKEATGRWAKRAQKREAAEKLDTPQRTVR</sequence>
<dbReference type="Proteomes" id="UP000822688">
    <property type="component" value="Chromosome 9"/>
</dbReference>
<evidence type="ECO:0000313" key="3">
    <source>
        <dbReference type="Proteomes" id="UP000822688"/>
    </source>
</evidence>
<feature type="compositionally biased region" description="Basic and acidic residues" evidence="1">
    <location>
        <begin position="166"/>
        <end position="175"/>
    </location>
</feature>
<gene>
    <name evidence="2" type="ORF">KC19_9G092900</name>
</gene>
<accession>A0A8T0GTW4</accession>
<protein>
    <submittedName>
        <fullName evidence="2">Uncharacterized protein</fullName>
    </submittedName>
</protein>
<comment type="caution">
    <text evidence="2">The sequence shown here is derived from an EMBL/GenBank/DDBJ whole genome shotgun (WGS) entry which is preliminary data.</text>
</comment>
<keyword evidence="3" id="KW-1185">Reference proteome</keyword>
<evidence type="ECO:0000256" key="1">
    <source>
        <dbReference type="SAM" id="MobiDB-lite"/>
    </source>
</evidence>
<reference evidence="2" key="1">
    <citation type="submission" date="2020-06" db="EMBL/GenBank/DDBJ databases">
        <title>WGS assembly of Ceratodon purpureus strain R40.</title>
        <authorList>
            <person name="Carey S.B."/>
            <person name="Jenkins J."/>
            <person name="Shu S."/>
            <person name="Lovell J.T."/>
            <person name="Sreedasyam A."/>
            <person name="Maumus F."/>
            <person name="Tiley G.P."/>
            <person name="Fernandez-Pozo N."/>
            <person name="Barry K."/>
            <person name="Chen C."/>
            <person name="Wang M."/>
            <person name="Lipzen A."/>
            <person name="Daum C."/>
            <person name="Saski C.A."/>
            <person name="Payton A.C."/>
            <person name="Mcbreen J.C."/>
            <person name="Conrad R.E."/>
            <person name="Kollar L.M."/>
            <person name="Olsson S."/>
            <person name="Huttunen S."/>
            <person name="Landis J.B."/>
            <person name="Wickett N.J."/>
            <person name="Johnson M.G."/>
            <person name="Rensing S.A."/>
            <person name="Grimwood J."/>
            <person name="Schmutz J."/>
            <person name="Mcdaniel S.F."/>
        </authorList>
    </citation>
    <scope>NUCLEOTIDE SEQUENCE</scope>
    <source>
        <strain evidence="2">R40</strain>
    </source>
</reference>
<dbReference type="PANTHER" id="PTHR47361">
    <property type="entry name" value="RING/U-BOX SUPERFAMILY PROTEIN"/>
    <property type="match status" value="1"/>
</dbReference>
<feature type="region of interest" description="Disordered" evidence="1">
    <location>
        <begin position="135"/>
        <end position="181"/>
    </location>
</feature>
<dbReference type="AlphaFoldDB" id="A0A8T0GTW4"/>
<proteinExistence type="predicted"/>
<evidence type="ECO:0000313" key="2">
    <source>
        <dbReference type="EMBL" id="KAG0561799.1"/>
    </source>
</evidence>